<dbReference type="PANTHER" id="PTHR12442">
    <property type="entry name" value="DYNEIN INTERMEDIATE CHAIN"/>
    <property type="match status" value="1"/>
</dbReference>
<sequence length="546" mass="61929">MKITLEELVESISSTSFLVPDDIPPLSQAKSNAPEKDLRIPKYIKVHLKETPEFTFYEQTSKTVSKDSEDAKAVEDDNKLYDNLTIGRGKHRRKAEAETQTVDILVKSRDINTVSIRKANAGSYVSNFDMFDTYKHLEQTTSEIEIGAEKKVSMTTYKVGGIDQFHNIGSSKEFLQAAMITQRCLAGNVFMEEQRRFRNMVLPDPLDIDVQYTYDLDVLWTFKYHALDRRAIDRRAVASISWCPIDGDIIAVSYGIYIYMTNSYSKNGCVCIWNIKNPINPEKVYKYPVPVTCVEFSPFAPQLLAIGLFDGTVEVRDISEIQDARGCEAVNQIKWIDVKRIGDENKDVQDIEPLLAITQSGIIIKYKIVKSPYLVAFKQMTLDNVVGIPEGIRIKKQKNVVKANRNPQGLALRIHPEKLDVYYALTDEGSLHKCSINYPRQHLDIFQAHDGSVFCMEYSPWSPKLFLTCGTDWCIRIWLEGITTPLVTLSSGIGSVNCAYWNPTNSTVIVSITKLEVEVWDIRKSTLRPVSVHELRDGASHTIMNL</sequence>
<keyword evidence="4" id="KW-0677">Repeat</keyword>
<keyword evidence="6" id="KW-0969">Cilium</keyword>
<dbReference type="EnsemblMetazoa" id="MESCA006099-RA">
    <property type="protein sequence ID" value="MESCA006099-PA"/>
    <property type="gene ID" value="MESCA006099"/>
</dbReference>
<dbReference type="OMA" id="MEVTTYR"/>
<evidence type="ECO:0000256" key="7">
    <source>
        <dbReference type="ARBA" id="ARBA00023212"/>
    </source>
</evidence>
<dbReference type="InterPro" id="IPR001680">
    <property type="entry name" value="WD40_rpt"/>
</dbReference>
<evidence type="ECO:0000256" key="5">
    <source>
        <dbReference type="ARBA" id="ARBA00022846"/>
    </source>
</evidence>
<dbReference type="Proteomes" id="UP000015102">
    <property type="component" value="Unassembled WGS sequence"/>
</dbReference>
<dbReference type="GO" id="GO:0003341">
    <property type="term" value="P:cilium movement"/>
    <property type="evidence" value="ECO:0007669"/>
    <property type="project" value="TreeGrafter"/>
</dbReference>
<evidence type="ECO:0000256" key="3">
    <source>
        <dbReference type="ARBA" id="ARBA00022574"/>
    </source>
</evidence>
<evidence type="ECO:0000256" key="10">
    <source>
        <dbReference type="ARBA" id="ARBA00040002"/>
    </source>
</evidence>
<accession>T1GR27</accession>
<dbReference type="PANTHER" id="PTHR12442:SF12">
    <property type="entry name" value="DYNEIN AXONEMAL INTERMEDIATE CHAIN 4"/>
    <property type="match status" value="1"/>
</dbReference>
<dbReference type="SMART" id="SM00320">
    <property type="entry name" value="WD40"/>
    <property type="match status" value="3"/>
</dbReference>
<dbReference type="InterPro" id="IPR050687">
    <property type="entry name" value="Dynein_IC"/>
</dbReference>
<dbReference type="PROSITE" id="PS50082">
    <property type="entry name" value="WD_REPEATS_2"/>
    <property type="match status" value="1"/>
</dbReference>
<dbReference type="HOGENOM" id="CLU_015820_1_1_1"/>
<organism evidence="13 14">
    <name type="scientific">Megaselia scalaris</name>
    <name type="common">Humpbacked fly</name>
    <name type="synonym">Phora scalaris</name>
    <dbReference type="NCBI Taxonomy" id="36166"/>
    <lineage>
        <taxon>Eukaryota</taxon>
        <taxon>Metazoa</taxon>
        <taxon>Ecdysozoa</taxon>
        <taxon>Arthropoda</taxon>
        <taxon>Hexapoda</taxon>
        <taxon>Insecta</taxon>
        <taxon>Pterygota</taxon>
        <taxon>Neoptera</taxon>
        <taxon>Endopterygota</taxon>
        <taxon>Diptera</taxon>
        <taxon>Brachycera</taxon>
        <taxon>Muscomorpha</taxon>
        <taxon>Platypezoidea</taxon>
        <taxon>Phoridae</taxon>
        <taxon>Megaseliini</taxon>
        <taxon>Megaselia</taxon>
    </lineage>
</organism>
<evidence type="ECO:0000256" key="9">
    <source>
        <dbReference type="ARBA" id="ARBA00024190"/>
    </source>
</evidence>
<evidence type="ECO:0000256" key="4">
    <source>
        <dbReference type="ARBA" id="ARBA00022737"/>
    </source>
</evidence>
<keyword evidence="14" id="KW-1185">Reference proteome</keyword>
<keyword evidence="3 12" id="KW-0853">WD repeat</keyword>
<dbReference type="SUPFAM" id="SSF50978">
    <property type="entry name" value="WD40 repeat-like"/>
    <property type="match status" value="1"/>
</dbReference>
<feature type="repeat" description="WD" evidence="12">
    <location>
        <begin position="446"/>
        <end position="478"/>
    </location>
</feature>
<evidence type="ECO:0000256" key="1">
    <source>
        <dbReference type="ARBA" id="ARBA00004611"/>
    </source>
</evidence>
<comment type="subcellular location">
    <subcellularLocation>
        <location evidence="1">Cytoplasm</location>
        <location evidence="1">Cytoskeleton</location>
        <location evidence="1">Flagellum axoneme</location>
    </subcellularLocation>
    <subcellularLocation>
        <location evidence="9">Dynein axonemal particle</location>
    </subcellularLocation>
</comment>
<dbReference type="GO" id="GO:0120293">
    <property type="term" value="C:dynein axonemal particle"/>
    <property type="evidence" value="ECO:0007669"/>
    <property type="project" value="UniProtKB-SubCell"/>
</dbReference>
<dbReference type="AlphaFoldDB" id="T1GR27"/>
<evidence type="ECO:0000256" key="11">
    <source>
        <dbReference type="ARBA" id="ARBA00041557"/>
    </source>
</evidence>
<proteinExistence type="predicted"/>
<keyword evidence="7" id="KW-0206">Cytoskeleton</keyword>
<name>T1GR27_MEGSC</name>
<evidence type="ECO:0000256" key="8">
    <source>
        <dbReference type="ARBA" id="ARBA00023273"/>
    </source>
</evidence>
<dbReference type="InterPro" id="IPR015943">
    <property type="entry name" value="WD40/YVTN_repeat-like_dom_sf"/>
</dbReference>
<dbReference type="Gene3D" id="2.130.10.10">
    <property type="entry name" value="YVTN repeat-like/Quinoprotein amine dehydrogenase"/>
    <property type="match status" value="2"/>
</dbReference>
<protein>
    <recommendedName>
        <fullName evidence="10">Dynein axonemal intermediate chain 4</fullName>
    </recommendedName>
    <alternativeName>
        <fullName evidence="11">WD repeat-containing protein 78</fullName>
    </alternativeName>
</protein>
<dbReference type="InterPro" id="IPR036322">
    <property type="entry name" value="WD40_repeat_dom_sf"/>
</dbReference>
<dbReference type="GO" id="GO:0005858">
    <property type="term" value="C:axonemal dynein complex"/>
    <property type="evidence" value="ECO:0007669"/>
    <property type="project" value="TreeGrafter"/>
</dbReference>
<evidence type="ECO:0000256" key="6">
    <source>
        <dbReference type="ARBA" id="ARBA00023069"/>
    </source>
</evidence>
<keyword evidence="5" id="KW-0282">Flagellum</keyword>
<dbReference type="GO" id="GO:0045504">
    <property type="term" value="F:dynein heavy chain binding"/>
    <property type="evidence" value="ECO:0007669"/>
    <property type="project" value="TreeGrafter"/>
</dbReference>
<evidence type="ECO:0000313" key="14">
    <source>
        <dbReference type="Proteomes" id="UP000015102"/>
    </source>
</evidence>
<keyword evidence="8" id="KW-0966">Cell projection</keyword>
<evidence type="ECO:0000313" key="13">
    <source>
        <dbReference type="EnsemblMetazoa" id="MESCA006099-PA"/>
    </source>
</evidence>
<dbReference type="EMBL" id="CAQQ02080280">
    <property type="status" value="NOT_ANNOTATED_CDS"/>
    <property type="molecule type" value="Genomic_DNA"/>
</dbReference>
<dbReference type="Pfam" id="PF00400">
    <property type="entry name" value="WD40"/>
    <property type="match status" value="1"/>
</dbReference>
<evidence type="ECO:0000256" key="2">
    <source>
        <dbReference type="ARBA" id="ARBA00022490"/>
    </source>
</evidence>
<dbReference type="STRING" id="36166.T1GR27"/>
<evidence type="ECO:0000256" key="12">
    <source>
        <dbReference type="PROSITE-ProRule" id="PRU00221"/>
    </source>
</evidence>
<keyword evidence="2" id="KW-0963">Cytoplasm</keyword>
<dbReference type="GO" id="GO:0045503">
    <property type="term" value="F:dynein light chain binding"/>
    <property type="evidence" value="ECO:0007669"/>
    <property type="project" value="TreeGrafter"/>
</dbReference>
<reference evidence="14" key="1">
    <citation type="submission" date="2013-02" db="EMBL/GenBank/DDBJ databases">
        <authorList>
            <person name="Hughes D."/>
        </authorList>
    </citation>
    <scope>NUCLEOTIDE SEQUENCE</scope>
    <source>
        <strain>Durham</strain>
        <strain evidence="14">NC isolate 2 -- Noor lab</strain>
    </source>
</reference>
<reference evidence="13" key="2">
    <citation type="submission" date="2015-06" db="UniProtKB">
        <authorList>
            <consortium name="EnsemblMetazoa"/>
        </authorList>
    </citation>
    <scope>IDENTIFICATION</scope>
</reference>